<keyword evidence="3" id="KW-1185">Reference proteome</keyword>
<name>R0GXI7_9BRAS</name>
<dbReference type="EMBL" id="KB870811">
    <property type="protein sequence ID" value="EOA15868.1"/>
    <property type="molecule type" value="Genomic_DNA"/>
</dbReference>
<sequence>FIYVLSRWEGAAHDSRGSICGVRYHLQEFSGQGRHPDTPLRHASMRNVIKRIFGIFKSRFAKVNSVNGNLTLCPKWPALHKFLRRECRSDEGEFPDEVENKGLAKNNEGNTPMFNGIDGEEHVETQEQDRENTNIWIKSMAENMWKDAMNSEIQ</sequence>
<accession>R0GXI7</accession>
<evidence type="ECO:0000256" key="1">
    <source>
        <dbReference type="SAM" id="MobiDB-lite"/>
    </source>
</evidence>
<dbReference type="AlphaFoldDB" id="R0GXI7"/>
<reference evidence="3" key="1">
    <citation type="journal article" date="2013" name="Nat. Genet.">
        <title>The Capsella rubella genome and the genomic consequences of rapid mating system evolution.</title>
        <authorList>
            <person name="Slotte T."/>
            <person name="Hazzouri K.M."/>
            <person name="Agren J.A."/>
            <person name="Koenig D."/>
            <person name="Maumus F."/>
            <person name="Guo Y.L."/>
            <person name="Steige K."/>
            <person name="Platts A.E."/>
            <person name="Escobar J.S."/>
            <person name="Newman L.K."/>
            <person name="Wang W."/>
            <person name="Mandakova T."/>
            <person name="Vello E."/>
            <person name="Smith L.M."/>
            <person name="Henz S.R."/>
            <person name="Steffen J."/>
            <person name="Takuno S."/>
            <person name="Brandvain Y."/>
            <person name="Coop G."/>
            <person name="Andolfatto P."/>
            <person name="Hu T.T."/>
            <person name="Blanchette M."/>
            <person name="Clark R.M."/>
            <person name="Quesneville H."/>
            <person name="Nordborg M."/>
            <person name="Gaut B.S."/>
            <person name="Lysak M.A."/>
            <person name="Jenkins J."/>
            <person name="Grimwood J."/>
            <person name="Chapman J."/>
            <person name="Prochnik S."/>
            <person name="Shu S."/>
            <person name="Rokhsar D."/>
            <person name="Schmutz J."/>
            <person name="Weigel D."/>
            <person name="Wright S.I."/>
        </authorList>
    </citation>
    <scope>NUCLEOTIDE SEQUENCE [LARGE SCALE GENOMIC DNA]</scope>
    <source>
        <strain evidence="3">cv. Monte Gargano</strain>
    </source>
</reference>
<feature type="non-terminal residue" evidence="2">
    <location>
        <position position="1"/>
    </location>
</feature>
<evidence type="ECO:0000313" key="3">
    <source>
        <dbReference type="Proteomes" id="UP000029121"/>
    </source>
</evidence>
<dbReference type="Proteomes" id="UP000029121">
    <property type="component" value="Unassembled WGS sequence"/>
</dbReference>
<organism evidence="2 3">
    <name type="scientific">Capsella rubella</name>
    <dbReference type="NCBI Taxonomy" id="81985"/>
    <lineage>
        <taxon>Eukaryota</taxon>
        <taxon>Viridiplantae</taxon>
        <taxon>Streptophyta</taxon>
        <taxon>Embryophyta</taxon>
        <taxon>Tracheophyta</taxon>
        <taxon>Spermatophyta</taxon>
        <taxon>Magnoliopsida</taxon>
        <taxon>eudicotyledons</taxon>
        <taxon>Gunneridae</taxon>
        <taxon>Pentapetalae</taxon>
        <taxon>rosids</taxon>
        <taxon>malvids</taxon>
        <taxon>Brassicales</taxon>
        <taxon>Brassicaceae</taxon>
        <taxon>Camelineae</taxon>
        <taxon>Capsella</taxon>
    </lineage>
</organism>
<evidence type="ECO:0000313" key="2">
    <source>
        <dbReference type="EMBL" id="EOA15868.1"/>
    </source>
</evidence>
<gene>
    <name evidence="2" type="ORF">CARUB_v10007824mg</name>
</gene>
<proteinExistence type="predicted"/>
<feature type="region of interest" description="Disordered" evidence="1">
    <location>
        <begin position="93"/>
        <end position="117"/>
    </location>
</feature>
<dbReference type="eggNOG" id="KOG4585">
    <property type="taxonomic scope" value="Eukaryota"/>
</dbReference>
<protein>
    <submittedName>
        <fullName evidence="2">Uncharacterized protein</fullName>
    </submittedName>
</protein>